<dbReference type="InterPro" id="IPR029526">
    <property type="entry name" value="PGBD"/>
</dbReference>
<sequence length="412" mass="46253">MCQRTFERGYVAPSHVAFDGAISPRRSSFNKMRVYMKDKPHKWGTKLFMLCSAVAAYCIRFEEHAHKADMQSGPAAVVRNLLAVLGSDTKKQGVRFDFIDQFYTSAFLAMQMLLMGFYCVGTIMTNRLGYCKNIFEKKKSRPANIARGSFKLARSTLVSNMAAIIWWESRPVHFLCIGGSLEMGRVASQNRATQQEGTMPSSREGLSLLHGGGYVHDQLRLQRCSIQRAERLKILQLATVNGYIIHEAYHKNKTSKPKTHVIYIKSLHRQLCQLRAPDMCEGNTFGIQQPRQPRRRTLRSYLTSGGTRQSNQSAVSAHANTAPSFVKTAKGPPLQRIFVSDWAGIPVHETTAPDTWCRCYVLGCVASGVGKWQTNSCRDKKEHSDASTYGYNDRSPTNTWHACRASNADRPG</sequence>
<dbReference type="PANTHER" id="PTHR46599:SF3">
    <property type="entry name" value="PIGGYBAC TRANSPOSABLE ELEMENT-DERIVED PROTEIN 4"/>
    <property type="match status" value="1"/>
</dbReference>
<comment type="caution">
    <text evidence="3">The sequence shown here is derived from an EMBL/GenBank/DDBJ whole genome shotgun (WGS) entry which is preliminary data.</text>
</comment>
<feature type="transmembrane region" description="Helical" evidence="1">
    <location>
        <begin position="102"/>
        <end position="124"/>
    </location>
</feature>
<dbReference type="EMBL" id="NCKW01000324">
    <property type="protein sequence ID" value="POM80709.1"/>
    <property type="molecule type" value="Genomic_DNA"/>
</dbReference>
<accession>A0A2P4YSG0</accession>
<dbReference type="OrthoDB" id="127622at2759"/>
<keyword evidence="1" id="KW-0472">Membrane</keyword>
<keyword evidence="4" id="KW-1185">Reference proteome</keyword>
<feature type="domain" description="PiggyBac transposable element-derived protein" evidence="2">
    <location>
        <begin position="6"/>
        <end position="180"/>
    </location>
</feature>
<evidence type="ECO:0000256" key="1">
    <source>
        <dbReference type="SAM" id="Phobius"/>
    </source>
</evidence>
<keyword evidence="1" id="KW-1133">Transmembrane helix</keyword>
<keyword evidence="1" id="KW-0812">Transmembrane</keyword>
<dbReference type="AlphaFoldDB" id="A0A2P4YSG0"/>
<evidence type="ECO:0000313" key="3">
    <source>
        <dbReference type="EMBL" id="POM80709.1"/>
    </source>
</evidence>
<proteinExistence type="predicted"/>
<dbReference type="PANTHER" id="PTHR46599">
    <property type="entry name" value="PIGGYBAC TRANSPOSABLE ELEMENT-DERIVED PROTEIN 4"/>
    <property type="match status" value="1"/>
</dbReference>
<reference evidence="3 4" key="1">
    <citation type="journal article" date="2017" name="Genome Biol. Evol.">
        <title>Phytophthora megakarya and P. palmivora, closely related causal agents of cacao black pod rot, underwent increases in genome sizes and gene numbers by different mechanisms.</title>
        <authorList>
            <person name="Ali S.S."/>
            <person name="Shao J."/>
            <person name="Lary D.J."/>
            <person name="Kronmiller B."/>
            <person name="Shen D."/>
            <person name="Strem M.D."/>
            <person name="Amoako-Attah I."/>
            <person name="Akrofi A.Y."/>
            <person name="Begoude B.A."/>
            <person name="Ten Hoopen G.M."/>
            <person name="Coulibaly K."/>
            <person name="Kebe B.I."/>
            <person name="Melnick R.L."/>
            <person name="Guiltinan M.J."/>
            <person name="Tyler B.M."/>
            <person name="Meinhardt L.W."/>
            <person name="Bailey B.A."/>
        </authorList>
    </citation>
    <scope>NUCLEOTIDE SEQUENCE [LARGE SCALE GENOMIC DNA]</scope>
    <source>
        <strain evidence="4">sbr112.9</strain>
    </source>
</reference>
<gene>
    <name evidence="3" type="ORF">PHPALM_1419</name>
</gene>
<protein>
    <recommendedName>
        <fullName evidence="2">PiggyBac transposable element-derived protein domain-containing protein</fullName>
    </recommendedName>
</protein>
<dbReference type="Proteomes" id="UP000237271">
    <property type="component" value="Unassembled WGS sequence"/>
</dbReference>
<evidence type="ECO:0000259" key="2">
    <source>
        <dbReference type="Pfam" id="PF13843"/>
    </source>
</evidence>
<dbReference type="Pfam" id="PF13843">
    <property type="entry name" value="DDE_Tnp_1_7"/>
    <property type="match status" value="1"/>
</dbReference>
<organism evidence="3 4">
    <name type="scientific">Phytophthora palmivora</name>
    <dbReference type="NCBI Taxonomy" id="4796"/>
    <lineage>
        <taxon>Eukaryota</taxon>
        <taxon>Sar</taxon>
        <taxon>Stramenopiles</taxon>
        <taxon>Oomycota</taxon>
        <taxon>Peronosporomycetes</taxon>
        <taxon>Peronosporales</taxon>
        <taxon>Peronosporaceae</taxon>
        <taxon>Phytophthora</taxon>
    </lineage>
</organism>
<name>A0A2P4YSG0_9STRA</name>
<evidence type="ECO:0000313" key="4">
    <source>
        <dbReference type="Proteomes" id="UP000237271"/>
    </source>
</evidence>